<dbReference type="Pfam" id="PF06585">
    <property type="entry name" value="JHBP"/>
    <property type="match status" value="1"/>
</dbReference>
<reference evidence="3" key="1">
    <citation type="submission" date="2025-08" db="UniProtKB">
        <authorList>
            <consortium name="RefSeq"/>
        </authorList>
    </citation>
    <scope>IDENTIFICATION</scope>
    <source>
        <tissue evidence="3">Whole Larva</tissue>
    </source>
</reference>
<evidence type="ECO:0000313" key="3">
    <source>
        <dbReference type="RefSeq" id="XP_017773213.1"/>
    </source>
</evidence>
<feature type="signal peptide" evidence="1">
    <location>
        <begin position="1"/>
        <end position="18"/>
    </location>
</feature>
<dbReference type="InterPro" id="IPR010562">
    <property type="entry name" value="Haemolymph_juvenile_hormone-bd"/>
</dbReference>
<keyword evidence="2" id="KW-1185">Reference proteome</keyword>
<evidence type="ECO:0000313" key="2">
    <source>
        <dbReference type="Proteomes" id="UP000695000"/>
    </source>
</evidence>
<dbReference type="PANTHER" id="PTHR11008">
    <property type="entry name" value="PROTEIN TAKEOUT-LIKE PROTEIN"/>
    <property type="match status" value="1"/>
</dbReference>
<gene>
    <name evidence="3" type="primary">LOC108560262</name>
</gene>
<dbReference type="InterPro" id="IPR038606">
    <property type="entry name" value="To_sf"/>
</dbReference>
<evidence type="ECO:0000256" key="1">
    <source>
        <dbReference type="SAM" id="SignalP"/>
    </source>
</evidence>
<keyword evidence="1" id="KW-0732">Signal</keyword>
<sequence>MHLRFVAFLCFAVIIATARKLPSYIKICNRNDPEVTTCIKESYKIVFQHGVLGIPEMNIRPFNPVIIDKLSIVNGNGQSVNLDAQLNDVKLYGIQDSELASVKVDFDIGTFNGEIFTPAVYLESKFGANGKVLLFQFDSNGVFRANLTGVHSKVSYKFDSYQKKDKKYWKLADSDVDCVIDKFVIDIENLFGDNKELGDTTNKAINDNIDTLYEELKPVIVDTLKTILNDAATNVYNLFPFDVLHPE</sequence>
<organism evidence="2 3">
    <name type="scientific">Nicrophorus vespilloides</name>
    <name type="common">Boreal carrion beetle</name>
    <dbReference type="NCBI Taxonomy" id="110193"/>
    <lineage>
        <taxon>Eukaryota</taxon>
        <taxon>Metazoa</taxon>
        <taxon>Ecdysozoa</taxon>
        <taxon>Arthropoda</taxon>
        <taxon>Hexapoda</taxon>
        <taxon>Insecta</taxon>
        <taxon>Pterygota</taxon>
        <taxon>Neoptera</taxon>
        <taxon>Endopterygota</taxon>
        <taxon>Coleoptera</taxon>
        <taxon>Polyphaga</taxon>
        <taxon>Staphyliniformia</taxon>
        <taxon>Silphidae</taxon>
        <taxon>Nicrophorinae</taxon>
        <taxon>Nicrophorus</taxon>
    </lineage>
</organism>
<protein>
    <submittedName>
        <fullName evidence="3">Circadian clock-controlled protein-like</fullName>
    </submittedName>
</protein>
<dbReference type="SMART" id="SM00700">
    <property type="entry name" value="JHBP"/>
    <property type="match status" value="1"/>
</dbReference>
<dbReference type="Proteomes" id="UP000695000">
    <property type="component" value="Unplaced"/>
</dbReference>
<dbReference type="RefSeq" id="XP_017773213.1">
    <property type="nucleotide sequence ID" value="XM_017917724.1"/>
</dbReference>
<feature type="chain" id="PRO_5046455564" evidence="1">
    <location>
        <begin position="19"/>
        <end position="247"/>
    </location>
</feature>
<dbReference type="Gene3D" id="3.15.10.30">
    <property type="entry name" value="Haemolymph juvenile hormone binding protein"/>
    <property type="match status" value="1"/>
</dbReference>
<dbReference type="PANTHER" id="PTHR11008:SF41">
    <property type="entry name" value="RE70318P"/>
    <property type="match status" value="1"/>
</dbReference>
<accession>A0ABM1MF63</accession>
<dbReference type="GeneID" id="108560262"/>
<proteinExistence type="predicted"/>
<name>A0ABM1MF63_NICVS</name>